<feature type="transmembrane region" description="Helical" evidence="5">
    <location>
        <begin position="1730"/>
        <end position="1752"/>
    </location>
</feature>
<dbReference type="Pfam" id="PF00415">
    <property type="entry name" value="RCC1"/>
    <property type="match status" value="4"/>
</dbReference>
<dbReference type="InterPro" id="IPR013378">
    <property type="entry name" value="InlB-like_B-rpt"/>
</dbReference>
<feature type="region of interest" description="Disordered" evidence="4">
    <location>
        <begin position="41"/>
        <end position="141"/>
    </location>
</feature>
<dbReference type="PANTHER" id="PTHR45982">
    <property type="entry name" value="REGULATOR OF CHROMOSOME CONDENSATION"/>
    <property type="match status" value="1"/>
</dbReference>
<dbReference type="NCBIfam" id="TIGR02543">
    <property type="entry name" value="List_Bact_rpt"/>
    <property type="match status" value="1"/>
</dbReference>
<evidence type="ECO:0000313" key="8">
    <source>
        <dbReference type="Proteomes" id="UP000033652"/>
    </source>
</evidence>
<comment type="subcellular location">
    <subcellularLocation>
        <location evidence="1">Cell envelope</location>
    </subcellularLocation>
</comment>
<dbReference type="Pfam" id="PF13540">
    <property type="entry name" value="RCC1_2"/>
    <property type="match status" value="2"/>
</dbReference>
<dbReference type="InterPro" id="IPR009091">
    <property type="entry name" value="RCC1/BLIP-II"/>
</dbReference>
<evidence type="ECO:0000313" key="7">
    <source>
        <dbReference type="EMBL" id="KJY53165.1"/>
    </source>
</evidence>
<dbReference type="InterPro" id="IPR000408">
    <property type="entry name" value="Reg_chr_condens"/>
</dbReference>
<dbReference type="SUPFAM" id="SSF50985">
    <property type="entry name" value="RCC1/BLIP-II"/>
    <property type="match status" value="4"/>
</dbReference>
<evidence type="ECO:0000256" key="1">
    <source>
        <dbReference type="ARBA" id="ARBA00004196"/>
    </source>
</evidence>
<keyword evidence="3" id="KW-0677">Repeat</keyword>
<comment type="caution">
    <text evidence="7">The sequence shown here is derived from an EMBL/GenBank/DDBJ whole genome shotgun (WGS) entry which is preliminary data.</text>
</comment>
<gene>
    <name evidence="7" type="ORF">JF68_05030</name>
</gene>
<dbReference type="Proteomes" id="UP000033652">
    <property type="component" value="Unassembled WGS sequence"/>
</dbReference>
<evidence type="ECO:0000256" key="2">
    <source>
        <dbReference type="ARBA" id="ARBA00022658"/>
    </source>
</evidence>
<dbReference type="Pfam" id="PF25390">
    <property type="entry name" value="WD40_RLD"/>
    <property type="match status" value="1"/>
</dbReference>
<sequence length="1771" mass="187283">MRSSVVSGRRFLRPVLGIMAVLSLAGLGLAAGVQASGAEQDQVDSANVSPIPSASPSVVPSPSASPSPSVSASPPSSAAPEQQTTPSSLATPSPLAGAGHPASRARGNHTVTFSSVAGTQGMPSGQTVADGKPATLPHDNPTRAGWTFNGWFQGDVAYDFSKPVTGDVTLTAKWGGSFSTSPTEGPHLGGTDVTVATPTDQVRLAQVSTGNGFSLAVGSDGNAYAWGDNEYGQLGDGTTTQRNITQMVAMPEGIRIAQVSAGGDYAMALDLDGKIWTWGHNQWYGNLGQGSSTEGAISTPGLVAAPEDVTFTAIAASTAHSLALDQNGRIWSWGAAGQIARSTQKYRQQTPGLVEENIPSEGIVFTAISAGKAHSIALTADGVAWTWGDFSNALGTDRVPNDDGIYPRFPPAPVVTDLRFTAVSAGDRHSTAIAEDGTIWTWGDTANGRLGHTTDKDNPADRPGRVPGLTGATGVSAGAGRTVAVTDTGVWTWGSNDRGQLGNGTTQDAVAPVQVSTPGKVPAGFGYISIPSGSAGTHTLLVGTDGNTYAHGDNTYGQLGYNTANKTANPLPGMVWQVANTQLTDLPFDESRNSAGPYRKADGWHVTAPRHGLGTASLTIKSTIDRVAQPDDTSQRFTYTGRTVTVTFKTEHGSSTPAQRVVVGDTVRFPDDPTSDGWTFNGWFQGDVAYDFSKPVIGDVTLTARWGQRVTTPNEGPWRGGSDVHLASPTAPVRFAQVSTGLHHSLALGSDGNAYGWGSNYSGQVGDGTTADRLTPVMVAMPEGVKFTQVQAGYWHSVALDRDGRVWTWGNNQQFQQGRPEDDNRPYKRPGLIDVPSDVRFIAIGVGMSHTLALDQDGNIWSWGLNHTRQLGRHLGRDGRDWGYTAEKVLIPEAAFIALGGTDFHSMALTTDGTAWTWGADDMSAHPMDPDAVLGHAGTGPAPVDTRLRFTALAGGYYQTMGIGRDGNVYTWGDEPKAVLARTTDATNPANRPGRVPDLSEATEIGGSGERFMTITNTGVWAWGDNWYGELGTDTNIGLDEPPVSNPIRVPIPKGTPKGFKYARLFTTSGGGCDHTLIIGSDGDAYAFGENDRGQLGINTDGDDYDERAHTDPVMVWRPVDGRITSVLFGPKTNLGDMRRRPDGWHAYSPRHRPETVSLTIRTLPGVQGDDDYEESQHVEDTSQQFTYTGDIATLTFTTPHGHAPDPQQVPVGEPTQRPVDPHEDGWMFDGWFDGDLAYDFTRPLDHDLTLTGRWHRAGRWVLSPDHGSEYGDETLTLTAPAAPGIRLASVDTSGSSALGIGSDGNLYAWGDNTYGQLGDGTLTRRTSPVLIPRPDGTGDEFTWVKAASGRTHSTAVGSDGNLYIWGSLPSGLGDRNYSTSSTRPVKVRTPADAEDPEFTWASTAAGDGFVIGLGFDGTMYTWGTMPEGLGDPYGSTKSDIPLLVHVPKGAPPAFRYEQIAAGDRHALAIGSDGNLYTWGSNTHGQLGHADTDANVDEDDEDEDTGTPIAAAAPDPQQPAGYVQASAGGDHTLAIDQQGRLWAWGTLADGTDTASPVRIQPAGTADTYRFTHTSTGRAHYTATGQDHRTWTWGDNTNGQAGHDTSTPLQPTVVPGLRTTVTIAGGDTTIAIDTNGDTQAWGDNTNGQTGHGDTDPTPTPHKATVPPQPTPTSLTIDNVTLSLRRTGPNTWQVTTTAHDPGPVPVRVRWTLAGQDQPDDTTNTYTYRHTGILPNAGGTGIILLIIAGMLTLAITNANRHRYTPPTTTNTSPE</sequence>
<dbReference type="PROSITE" id="PS00626">
    <property type="entry name" value="RCC1_2"/>
    <property type="match status" value="3"/>
</dbReference>
<dbReference type="PANTHER" id="PTHR45982:SF1">
    <property type="entry name" value="REGULATOR OF CHROMOSOME CONDENSATION"/>
    <property type="match status" value="1"/>
</dbReference>
<dbReference type="Gene3D" id="2.130.10.30">
    <property type="entry name" value="Regulator of chromosome condensation 1/beta-lactamase-inhibitor protein II"/>
    <property type="match status" value="6"/>
</dbReference>
<dbReference type="Pfam" id="PF09479">
    <property type="entry name" value="Flg_new"/>
    <property type="match status" value="3"/>
</dbReference>
<evidence type="ECO:0000256" key="3">
    <source>
        <dbReference type="ARBA" id="ARBA00022737"/>
    </source>
</evidence>
<protein>
    <submittedName>
        <fullName evidence="7">RCC1 repeat domain protein, 3 domains</fullName>
    </submittedName>
</protein>
<proteinExistence type="predicted"/>
<keyword evidence="5" id="KW-0472">Membrane</keyword>
<name>A0ABD4ADH0_9BIFI</name>
<dbReference type="InterPro" id="IPR042229">
    <property type="entry name" value="Listeria/Bacterioides_rpt_sf"/>
</dbReference>
<dbReference type="InterPro" id="IPR051553">
    <property type="entry name" value="Ran_GTPase-activating"/>
</dbReference>
<organism evidence="7 8">
    <name type="scientific">Bifidobacterium coryneforme</name>
    <dbReference type="NCBI Taxonomy" id="1687"/>
    <lineage>
        <taxon>Bacteria</taxon>
        <taxon>Bacillati</taxon>
        <taxon>Actinomycetota</taxon>
        <taxon>Actinomycetes</taxon>
        <taxon>Bifidobacteriales</taxon>
        <taxon>Bifidobacteriaceae</taxon>
        <taxon>Bifidobacterium</taxon>
    </lineage>
</organism>
<feature type="compositionally biased region" description="Low complexity" evidence="4">
    <location>
        <begin position="45"/>
        <end position="80"/>
    </location>
</feature>
<dbReference type="RefSeq" id="WP_045921187.1">
    <property type="nucleotide sequence ID" value="NZ_KQ033865.1"/>
</dbReference>
<feature type="compositionally biased region" description="Polar residues" evidence="4">
    <location>
        <begin position="109"/>
        <end position="127"/>
    </location>
</feature>
<accession>A0ABD4ADH0</accession>
<keyword evidence="5" id="KW-1133">Transmembrane helix</keyword>
<feature type="domain" description="RCC1-like" evidence="6">
    <location>
        <begin position="299"/>
        <end position="570"/>
    </location>
</feature>
<keyword evidence="5" id="KW-0812">Transmembrane</keyword>
<evidence type="ECO:0000256" key="5">
    <source>
        <dbReference type="SAM" id="Phobius"/>
    </source>
</evidence>
<feature type="compositionally biased region" description="Polar residues" evidence="4">
    <location>
        <begin position="81"/>
        <end position="91"/>
    </location>
</feature>
<dbReference type="GO" id="GO:0030313">
    <property type="term" value="C:cell envelope"/>
    <property type="evidence" value="ECO:0007669"/>
    <property type="project" value="UniProtKB-SubCell"/>
</dbReference>
<dbReference type="PROSITE" id="PS50012">
    <property type="entry name" value="RCC1_3"/>
    <property type="match status" value="15"/>
</dbReference>
<dbReference type="InterPro" id="IPR058923">
    <property type="entry name" value="RCC1-like_dom"/>
</dbReference>
<dbReference type="EMBL" id="JXBX01000009">
    <property type="protein sequence ID" value="KJY53165.1"/>
    <property type="molecule type" value="Genomic_DNA"/>
</dbReference>
<feature type="compositionally biased region" description="Acidic residues" evidence="4">
    <location>
        <begin position="1494"/>
        <end position="1505"/>
    </location>
</feature>
<feature type="region of interest" description="Disordered" evidence="4">
    <location>
        <begin position="1632"/>
        <end position="1671"/>
    </location>
</feature>
<evidence type="ECO:0000256" key="4">
    <source>
        <dbReference type="SAM" id="MobiDB-lite"/>
    </source>
</evidence>
<evidence type="ECO:0000259" key="6">
    <source>
        <dbReference type="Pfam" id="PF25390"/>
    </source>
</evidence>
<dbReference type="PRINTS" id="PR00633">
    <property type="entry name" value="RCCNDNSATION"/>
</dbReference>
<feature type="compositionally biased region" description="Polar residues" evidence="4">
    <location>
        <begin position="1632"/>
        <end position="1647"/>
    </location>
</feature>
<feature type="compositionally biased region" description="Low complexity" evidence="4">
    <location>
        <begin position="1508"/>
        <end position="1520"/>
    </location>
</feature>
<reference evidence="7 8" key="1">
    <citation type="submission" date="2014-12" db="EMBL/GenBank/DDBJ databases">
        <title>Comparative genomics of the lactic acid bacteria isolated from the honey bee gut.</title>
        <authorList>
            <person name="Ellegaard K.M."/>
            <person name="Tamarit D."/>
            <person name="Javelind E."/>
            <person name="Olofsson T."/>
            <person name="Andersson S.G."/>
            <person name="Vasquez A."/>
        </authorList>
    </citation>
    <scope>NUCLEOTIDE SEQUENCE [LARGE SCALE GENOMIC DNA]</scope>
    <source>
        <strain evidence="7 8">Bma6</strain>
    </source>
</reference>
<keyword evidence="2" id="KW-0344">Guanine-nucleotide releasing factor</keyword>
<feature type="region of interest" description="Disordered" evidence="4">
    <location>
        <begin position="1488"/>
        <end position="1524"/>
    </location>
</feature>
<dbReference type="Gene3D" id="2.60.40.4270">
    <property type="entry name" value="Listeria-Bacteroides repeat domain"/>
    <property type="match status" value="3"/>
</dbReference>